<dbReference type="OrthoDB" id="9812295at2"/>
<dbReference type="Pfam" id="PF13474">
    <property type="entry name" value="SnoaL_3"/>
    <property type="match status" value="1"/>
</dbReference>
<reference evidence="2 3" key="1">
    <citation type="submission" date="2016-10" db="EMBL/GenBank/DDBJ databases">
        <authorList>
            <person name="de Groot N.N."/>
        </authorList>
    </citation>
    <scope>NUCLEOTIDE SEQUENCE [LARGE SCALE GENOMIC DNA]</scope>
    <source>
        <strain evidence="2 3">DSM 43019</strain>
    </source>
</reference>
<dbReference type="InterPro" id="IPR032710">
    <property type="entry name" value="NTF2-like_dom_sf"/>
</dbReference>
<feature type="domain" description="SnoaL-like" evidence="1">
    <location>
        <begin position="4"/>
        <end position="126"/>
    </location>
</feature>
<evidence type="ECO:0000313" key="3">
    <source>
        <dbReference type="Proteomes" id="UP000199645"/>
    </source>
</evidence>
<dbReference type="STRING" id="35752.SAMN05421541_12177"/>
<dbReference type="RefSeq" id="WP_093621346.1">
    <property type="nucleotide sequence ID" value="NZ_BOMT01000073.1"/>
</dbReference>
<evidence type="ECO:0000313" key="2">
    <source>
        <dbReference type="EMBL" id="SFF77229.1"/>
    </source>
</evidence>
<protein>
    <submittedName>
        <fullName evidence="2">Ketosteroid isomerase homolog</fullName>
    </submittedName>
</protein>
<dbReference type="AlphaFoldDB" id="A0A1I2LFK7"/>
<organism evidence="2 3">
    <name type="scientific">Actinoplanes philippinensis</name>
    <dbReference type="NCBI Taxonomy" id="35752"/>
    <lineage>
        <taxon>Bacteria</taxon>
        <taxon>Bacillati</taxon>
        <taxon>Actinomycetota</taxon>
        <taxon>Actinomycetes</taxon>
        <taxon>Micromonosporales</taxon>
        <taxon>Micromonosporaceae</taxon>
        <taxon>Actinoplanes</taxon>
    </lineage>
</organism>
<dbReference type="GO" id="GO:0016853">
    <property type="term" value="F:isomerase activity"/>
    <property type="evidence" value="ECO:0007669"/>
    <property type="project" value="UniProtKB-KW"/>
</dbReference>
<keyword evidence="2" id="KW-0413">Isomerase</keyword>
<proteinExistence type="predicted"/>
<dbReference type="Gene3D" id="3.10.450.50">
    <property type="match status" value="1"/>
</dbReference>
<dbReference type="InterPro" id="IPR037401">
    <property type="entry name" value="SnoaL-like"/>
</dbReference>
<dbReference type="EMBL" id="FONV01000021">
    <property type="protein sequence ID" value="SFF77229.1"/>
    <property type="molecule type" value="Genomic_DNA"/>
</dbReference>
<name>A0A1I2LFK7_9ACTN</name>
<keyword evidence="3" id="KW-1185">Reference proteome</keyword>
<dbReference type="SUPFAM" id="SSF54427">
    <property type="entry name" value="NTF2-like"/>
    <property type="match status" value="1"/>
</dbReference>
<dbReference type="Proteomes" id="UP000199645">
    <property type="component" value="Unassembled WGS sequence"/>
</dbReference>
<sequence>MNEIQEVIERKAALLETGDAKAVLSHYAPGFVEYNLAPPLRRPGDGRDPSRLEAWMDTFEAPPRREVTRLEITTDGDVAFATSIDCLSAAPRGAAERFHLWFRVTLGLRRIDGRWLVTHEHESVPFEMDGSFQASTGLTPTD</sequence>
<accession>A0A1I2LFK7</accession>
<gene>
    <name evidence="2" type="ORF">SAMN05421541_12177</name>
</gene>
<evidence type="ECO:0000259" key="1">
    <source>
        <dbReference type="Pfam" id="PF13474"/>
    </source>
</evidence>